<dbReference type="Proteomes" id="UP000315017">
    <property type="component" value="Chromosome"/>
</dbReference>
<reference evidence="1 2" key="1">
    <citation type="submission" date="2019-02" db="EMBL/GenBank/DDBJ databases">
        <title>Deep-cultivation of Planctomycetes and their phenomic and genomic characterization uncovers novel biology.</title>
        <authorList>
            <person name="Wiegand S."/>
            <person name="Jogler M."/>
            <person name="Boedeker C."/>
            <person name="Pinto D."/>
            <person name="Vollmers J."/>
            <person name="Rivas-Marin E."/>
            <person name="Kohn T."/>
            <person name="Peeters S.H."/>
            <person name="Heuer A."/>
            <person name="Rast P."/>
            <person name="Oberbeckmann S."/>
            <person name="Bunk B."/>
            <person name="Jeske O."/>
            <person name="Meyerdierks A."/>
            <person name="Storesund J.E."/>
            <person name="Kallscheuer N."/>
            <person name="Luecker S."/>
            <person name="Lage O.M."/>
            <person name="Pohl T."/>
            <person name="Merkel B.J."/>
            <person name="Hornburger P."/>
            <person name="Mueller R.-W."/>
            <person name="Bruemmer F."/>
            <person name="Labrenz M."/>
            <person name="Spormann A.M."/>
            <person name="Op den Camp H."/>
            <person name="Overmann J."/>
            <person name="Amann R."/>
            <person name="Jetten M.S.M."/>
            <person name="Mascher T."/>
            <person name="Medema M.H."/>
            <person name="Devos D.P."/>
            <person name="Kaster A.-K."/>
            <person name="Ovreas L."/>
            <person name="Rohde M."/>
            <person name="Galperin M.Y."/>
            <person name="Jogler C."/>
        </authorList>
    </citation>
    <scope>NUCLEOTIDE SEQUENCE [LARGE SCALE GENOMIC DNA]</scope>
    <source>
        <strain evidence="1 2">ETA_A8</strain>
    </source>
</reference>
<keyword evidence="2" id="KW-1185">Reference proteome</keyword>
<dbReference type="EMBL" id="CP036274">
    <property type="protein sequence ID" value="QDU29633.1"/>
    <property type="molecule type" value="Genomic_DNA"/>
</dbReference>
<dbReference type="PANTHER" id="PTHR43737:SF1">
    <property type="entry name" value="DUF1501 DOMAIN-CONTAINING PROTEIN"/>
    <property type="match status" value="1"/>
</dbReference>
<organism evidence="1 2">
    <name type="scientific">Anatilimnocola aggregata</name>
    <dbReference type="NCBI Taxonomy" id="2528021"/>
    <lineage>
        <taxon>Bacteria</taxon>
        <taxon>Pseudomonadati</taxon>
        <taxon>Planctomycetota</taxon>
        <taxon>Planctomycetia</taxon>
        <taxon>Pirellulales</taxon>
        <taxon>Pirellulaceae</taxon>
        <taxon>Anatilimnocola</taxon>
    </lineage>
</organism>
<dbReference type="Pfam" id="PF07394">
    <property type="entry name" value="DUF1501"/>
    <property type="match status" value="1"/>
</dbReference>
<dbReference type="AlphaFoldDB" id="A0A517YHE0"/>
<name>A0A517YHE0_9BACT</name>
<gene>
    <name evidence="1" type="ORF">ETAA8_47480</name>
</gene>
<evidence type="ECO:0000313" key="1">
    <source>
        <dbReference type="EMBL" id="QDU29633.1"/>
    </source>
</evidence>
<dbReference type="PANTHER" id="PTHR43737">
    <property type="entry name" value="BLL7424 PROTEIN"/>
    <property type="match status" value="1"/>
</dbReference>
<evidence type="ECO:0008006" key="3">
    <source>
        <dbReference type="Google" id="ProtNLM"/>
    </source>
</evidence>
<dbReference type="KEGG" id="aagg:ETAA8_47480"/>
<evidence type="ECO:0000313" key="2">
    <source>
        <dbReference type="Proteomes" id="UP000315017"/>
    </source>
</evidence>
<dbReference type="OrthoDB" id="127333at2"/>
<proteinExistence type="predicted"/>
<protein>
    <recommendedName>
        <fullName evidence="3">DUF1501 domain-containing protein</fullName>
    </recommendedName>
</protein>
<dbReference type="RefSeq" id="WP_145093741.1">
    <property type="nucleotide sequence ID" value="NZ_CP036274.1"/>
</dbReference>
<dbReference type="SUPFAM" id="SSF53649">
    <property type="entry name" value="Alkaline phosphatase-like"/>
    <property type="match status" value="1"/>
</dbReference>
<accession>A0A517YHE0</accession>
<dbReference type="InterPro" id="IPR017850">
    <property type="entry name" value="Alkaline_phosphatase_core_sf"/>
</dbReference>
<dbReference type="InterPro" id="IPR010869">
    <property type="entry name" value="DUF1501"/>
</dbReference>
<sequence>MHKRRQFLADVGMGFAGLAMGAMLAREGVVRGEEANHRKLVRAPRAKNVIWIFLVGGMSHMESFDPKPELTKHAGKTIAESPFKTVLDSPYLKRNLREFIEGNHKVQPTIYPLQVGYKPRGQSGLLMSDWFPHLGTCADDLAIVRSMWTTDNDHGAQLQFHTGRHAIEGPFPTIGSWVDWGLGTLNDNLPSYCVLGTPLADCCGGQQGHGANYLGPAHAGVQLSTDPAAPLPFAMPEKGVFREEQEREFSLLNKLNRLAAVEYPDDPALAARIKSYELAFHMQRAVPEAVDLATETSATKNSYGVEKGPTQTFGRQCLLARRLVERGVRFVQLFHGSGGGAGAWDAHSNLQAGHSKLCGEVDQPIAALIKDLKQRGLLDETIVVIGTEFGRTPGAERSNGRDHHPYGFSVALAGGGLRGGIAHGSTDELGFHAVENRHYVTDIHATVLHQLGLDHRLMEVPGRKRLDLDFGNVIHDIIA</sequence>